<gene>
    <name evidence="3" type="ORF">CLCR_00892</name>
</gene>
<dbReference type="VEuPathDB" id="FungiDB:G647_10126"/>
<feature type="compositionally biased region" description="Polar residues" evidence="1">
    <location>
        <begin position="299"/>
        <end position="313"/>
    </location>
</feature>
<feature type="signal peptide" evidence="2">
    <location>
        <begin position="1"/>
        <end position="20"/>
    </location>
</feature>
<feature type="region of interest" description="Disordered" evidence="1">
    <location>
        <begin position="207"/>
        <end position="229"/>
    </location>
</feature>
<feature type="region of interest" description="Disordered" evidence="1">
    <location>
        <begin position="299"/>
        <end position="326"/>
    </location>
</feature>
<proteinExistence type="predicted"/>
<sequence length="354" mass="33349">MKRSTRAMPVAALLLAAANAQTTTVVNDPADTDATTVFYSVCPTALTTTTTLSSTITFTCPGGQCPGGPVITAPPNPNGPRTTEILAFTTTLPDGSVQEIHEYITIYPAICSGGSSIGQATYTITEACPCEATRNPASIPAGFTATVTSCDVCHQGGPTTMTMTVPCTTGPYATVTPEIGPTGAAGAGANAYAEAAASAGANAAAAAGGSGSSGSGSSDSGSSGSGVQAAAGAGANAAANAQAGSTDTTGAAGADSASSGNSAAGANSAGSGGSNAAANAGANAAANAAAGAGANSGNRYDNGTTSGNNTISPPITPVAPGGAAQSQFRGSADKVGFAVSGVLAVVVGCLAFML</sequence>
<evidence type="ECO:0000256" key="2">
    <source>
        <dbReference type="SAM" id="SignalP"/>
    </source>
</evidence>
<evidence type="ECO:0000313" key="3">
    <source>
        <dbReference type="EMBL" id="OCT54528.1"/>
    </source>
</evidence>
<evidence type="ECO:0000313" key="4">
    <source>
        <dbReference type="Proteomes" id="UP000094526"/>
    </source>
</evidence>
<dbReference type="VEuPathDB" id="FungiDB:CLCR_00892"/>
<feature type="chain" id="PRO_5008651188" description="GPI anchored protein" evidence="2">
    <location>
        <begin position="21"/>
        <end position="354"/>
    </location>
</feature>
<protein>
    <recommendedName>
        <fullName evidence="5">GPI anchored protein</fullName>
    </recommendedName>
</protein>
<keyword evidence="4" id="KW-1185">Reference proteome</keyword>
<name>A0A1C1D1H0_9EURO</name>
<dbReference type="EMBL" id="LGRB01000004">
    <property type="protein sequence ID" value="OCT54528.1"/>
    <property type="molecule type" value="Genomic_DNA"/>
</dbReference>
<accession>A0A1C1D1H0</accession>
<dbReference type="STRING" id="86049.A0A1C1D1H0"/>
<evidence type="ECO:0000256" key="1">
    <source>
        <dbReference type="SAM" id="MobiDB-lite"/>
    </source>
</evidence>
<comment type="caution">
    <text evidence="3">The sequence shown here is derived from an EMBL/GenBank/DDBJ whole genome shotgun (WGS) entry which is preliminary data.</text>
</comment>
<feature type="region of interest" description="Disordered" evidence="1">
    <location>
        <begin position="244"/>
        <end position="270"/>
    </location>
</feature>
<evidence type="ECO:0008006" key="5">
    <source>
        <dbReference type="Google" id="ProtNLM"/>
    </source>
</evidence>
<feature type="compositionally biased region" description="Low complexity" evidence="1">
    <location>
        <begin position="215"/>
        <end position="229"/>
    </location>
</feature>
<dbReference type="AlphaFoldDB" id="A0A1C1D1H0"/>
<dbReference type="eggNOG" id="ENOG502T0QC">
    <property type="taxonomic scope" value="Eukaryota"/>
</dbReference>
<reference evidence="4" key="1">
    <citation type="submission" date="2015-07" db="EMBL/GenBank/DDBJ databases">
        <authorList>
            <person name="Teixeira M.M."/>
            <person name="Souza R.C."/>
            <person name="Almeida L.G."/>
            <person name="Vicente V.A."/>
            <person name="de Hoog S."/>
            <person name="Bocca A.L."/>
            <person name="de Almeida S.R."/>
            <person name="Vasconcelos A.T."/>
            <person name="Felipe M.S."/>
        </authorList>
    </citation>
    <scope>NUCLEOTIDE SEQUENCE [LARGE SCALE GENOMIC DNA]</scope>
    <source>
        <strain evidence="4">KSF</strain>
    </source>
</reference>
<dbReference type="OrthoDB" id="5101370at2759"/>
<dbReference type="Proteomes" id="UP000094526">
    <property type="component" value="Unassembled WGS sequence"/>
</dbReference>
<organism evidence="3 4">
    <name type="scientific">Cladophialophora carrionii</name>
    <dbReference type="NCBI Taxonomy" id="86049"/>
    <lineage>
        <taxon>Eukaryota</taxon>
        <taxon>Fungi</taxon>
        <taxon>Dikarya</taxon>
        <taxon>Ascomycota</taxon>
        <taxon>Pezizomycotina</taxon>
        <taxon>Eurotiomycetes</taxon>
        <taxon>Chaetothyriomycetidae</taxon>
        <taxon>Chaetothyriales</taxon>
        <taxon>Herpotrichiellaceae</taxon>
        <taxon>Cladophialophora</taxon>
    </lineage>
</organism>
<keyword evidence="2" id="KW-0732">Signal</keyword>